<comment type="similarity">
    <text evidence="1">Belongs to the carotenoid oxygenase family.</text>
</comment>
<dbReference type="GO" id="GO:0010436">
    <property type="term" value="F:carotenoid dioxygenase activity"/>
    <property type="evidence" value="ECO:0007669"/>
    <property type="project" value="TreeGrafter"/>
</dbReference>
<sequence>FLLRVVRAFERLAGRELKNSFLDGNFAPVSAEVTAEKLQVIEGAIPADFPDGMFVRNGPNPRFRPDTMEAPFLGRTAHHWFEGDGMLHVVRIEGGVSSYRNRYIRTDDFQREQAAGQCLYRGIVDTTSLASVVNPLMNLAVFGSAAKNVANTSVIYHGGRLLALVEGETMPAEICMDSLGYLGNYNFGRQEPLPSFTAHPKVDPVTGEMIFAAYSLSEPPVHVGVVGADGNLKHWSTVKSAERKTLMHDCAITERFTLILDFPLTIDVGRSLRGGQMLDFEDAPSRIGVMPRFGSDVLRWFSFSPGY</sequence>
<organism evidence="5 6">
    <name type="scientific">Polarella glacialis</name>
    <name type="common">Dinoflagellate</name>
    <dbReference type="NCBI Taxonomy" id="89957"/>
    <lineage>
        <taxon>Eukaryota</taxon>
        <taxon>Sar</taxon>
        <taxon>Alveolata</taxon>
        <taxon>Dinophyceae</taxon>
        <taxon>Suessiales</taxon>
        <taxon>Suessiaceae</taxon>
        <taxon>Polarella</taxon>
    </lineage>
</organism>
<accession>A0A813JD29</accession>
<evidence type="ECO:0000256" key="4">
    <source>
        <dbReference type="PIRSR" id="PIRSR604294-1"/>
    </source>
</evidence>
<dbReference type="AlphaFoldDB" id="A0A813JD29"/>
<feature type="binding site" evidence="4">
    <location>
        <position position="248"/>
    </location>
    <ligand>
        <name>Fe cation</name>
        <dbReference type="ChEBI" id="CHEBI:24875"/>
        <note>catalytic</note>
    </ligand>
</feature>
<dbReference type="Pfam" id="PF03055">
    <property type="entry name" value="RPE65"/>
    <property type="match status" value="1"/>
</dbReference>
<comment type="cofactor">
    <cofactor evidence="4">
        <name>Fe(2+)</name>
        <dbReference type="ChEBI" id="CHEBI:29033"/>
    </cofactor>
    <text evidence="4">Binds 1 Fe(2+) ion per subunit.</text>
</comment>
<dbReference type="EMBL" id="CAJNNW010024623">
    <property type="protein sequence ID" value="CAE8673423.1"/>
    <property type="molecule type" value="Genomic_DNA"/>
</dbReference>
<dbReference type="GO" id="GO:0016121">
    <property type="term" value="P:carotene catabolic process"/>
    <property type="evidence" value="ECO:0007669"/>
    <property type="project" value="TreeGrafter"/>
</dbReference>
<dbReference type="GO" id="GO:0046872">
    <property type="term" value="F:metal ion binding"/>
    <property type="evidence" value="ECO:0007669"/>
    <property type="project" value="UniProtKB-KW"/>
</dbReference>
<dbReference type="InterPro" id="IPR004294">
    <property type="entry name" value="Carotenoid_Oase"/>
</dbReference>
<evidence type="ECO:0000256" key="3">
    <source>
        <dbReference type="ARBA" id="ARBA00023004"/>
    </source>
</evidence>
<evidence type="ECO:0000256" key="1">
    <source>
        <dbReference type="ARBA" id="ARBA00006787"/>
    </source>
</evidence>
<feature type="non-terminal residue" evidence="5">
    <location>
        <position position="1"/>
    </location>
</feature>
<dbReference type="PANTHER" id="PTHR10543">
    <property type="entry name" value="BETA-CAROTENE DIOXYGENASE"/>
    <property type="match status" value="1"/>
</dbReference>
<feature type="binding site" evidence="4">
    <location>
        <position position="199"/>
    </location>
    <ligand>
        <name>Fe cation</name>
        <dbReference type="ChEBI" id="CHEBI:24875"/>
        <note>catalytic</note>
    </ligand>
</feature>
<feature type="non-terminal residue" evidence="5">
    <location>
        <position position="307"/>
    </location>
</feature>
<keyword evidence="3 4" id="KW-0408">Iron</keyword>
<comment type="caution">
    <text evidence="5">The sequence shown here is derived from an EMBL/GenBank/DDBJ whole genome shotgun (WGS) entry which is preliminary data.</text>
</comment>
<proteinExistence type="inferred from homology"/>
<evidence type="ECO:0000313" key="5">
    <source>
        <dbReference type="EMBL" id="CAE8673423.1"/>
    </source>
</evidence>
<evidence type="ECO:0000313" key="6">
    <source>
        <dbReference type="Proteomes" id="UP000626109"/>
    </source>
</evidence>
<dbReference type="GO" id="GO:0009570">
    <property type="term" value="C:chloroplast stroma"/>
    <property type="evidence" value="ECO:0007669"/>
    <property type="project" value="TreeGrafter"/>
</dbReference>
<gene>
    <name evidence="5" type="ORF">PGLA2088_LOCUS18527</name>
</gene>
<evidence type="ECO:0000256" key="2">
    <source>
        <dbReference type="ARBA" id="ARBA00022723"/>
    </source>
</evidence>
<protein>
    <recommendedName>
        <fullName evidence="7">Dioxygenase</fullName>
    </recommendedName>
</protein>
<evidence type="ECO:0008006" key="7">
    <source>
        <dbReference type="Google" id="ProtNLM"/>
    </source>
</evidence>
<dbReference type="PANTHER" id="PTHR10543:SF142">
    <property type="entry name" value="OS06G0162550 PROTEIN"/>
    <property type="match status" value="1"/>
</dbReference>
<reference evidence="5" key="1">
    <citation type="submission" date="2021-02" db="EMBL/GenBank/DDBJ databases">
        <authorList>
            <person name="Dougan E. K."/>
            <person name="Rhodes N."/>
            <person name="Thang M."/>
            <person name="Chan C."/>
        </authorList>
    </citation>
    <scope>NUCLEOTIDE SEQUENCE</scope>
</reference>
<keyword evidence="2 4" id="KW-0479">Metal-binding</keyword>
<name>A0A813JD29_POLGL</name>
<dbReference type="Proteomes" id="UP000626109">
    <property type="component" value="Unassembled WGS sequence"/>
</dbReference>